<dbReference type="GO" id="GO:0003995">
    <property type="term" value="F:acyl-CoA dehydrogenase activity"/>
    <property type="evidence" value="ECO:0007669"/>
    <property type="project" value="TreeGrafter"/>
</dbReference>
<name>K0R3L4_THAOC</name>
<dbReference type="Gene3D" id="1.20.140.10">
    <property type="entry name" value="Butyryl-CoA Dehydrogenase, subunit A, domain 3"/>
    <property type="match status" value="1"/>
</dbReference>
<dbReference type="eggNOG" id="KOG1469">
    <property type="taxonomic scope" value="Eukaryota"/>
</dbReference>
<feature type="domain" description="Acyl-CoA dehydrogenase/oxidase C-terminal" evidence="7">
    <location>
        <begin position="287"/>
        <end position="434"/>
    </location>
</feature>
<dbReference type="InterPro" id="IPR037069">
    <property type="entry name" value="AcylCoA_DH/ox_N_sf"/>
</dbReference>
<dbReference type="PANTHER" id="PTHR48083">
    <property type="entry name" value="MEDIUM-CHAIN SPECIFIC ACYL-COA DEHYDROGENASE, MITOCHONDRIAL-RELATED"/>
    <property type="match status" value="1"/>
</dbReference>
<dbReference type="Gene3D" id="1.10.540.10">
    <property type="entry name" value="Acyl-CoA dehydrogenase/oxidase, N-terminal domain"/>
    <property type="match status" value="1"/>
</dbReference>
<evidence type="ECO:0000313" key="9">
    <source>
        <dbReference type="EMBL" id="EJK46945.1"/>
    </source>
</evidence>
<evidence type="ECO:0000256" key="1">
    <source>
        <dbReference type="ARBA" id="ARBA00001974"/>
    </source>
</evidence>
<keyword evidence="3 6" id="KW-0285">Flavoprotein</keyword>
<dbReference type="PANTHER" id="PTHR48083:SF13">
    <property type="entry name" value="ACYL-COA DEHYDROGENASE FAMILY MEMBER 11"/>
    <property type="match status" value="1"/>
</dbReference>
<comment type="caution">
    <text evidence="9">The sequence shown here is derived from an EMBL/GenBank/DDBJ whole genome shotgun (WGS) entry which is preliminary data.</text>
</comment>
<keyword evidence="10" id="KW-1185">Reference proteome</keyword>
<evidence type="ECO:0000259" key="8">
    <source>
        <dbReference type="Pfam" id="PF02770"/>
    </source>
</evidence>
<dbReference type="Gene3D" id="2.40.110.10">
    <property type="entry name" value="Butyryl-CoA Dehydrogenase, subunit A, domain 2"/>
    <property type="match status" value="1"/>
</dbReference>
<dbReference type="InterPro" id="IPR009075">
    <property type="entry name" value="AcylCo_DH/oxidase_C"/>
</dbReference>
<evidence type="ECO:0000256" key="5">
    <source>
        <dbReference type="ARBA" id="ARBA00023002"/>
    </source>
</evidence>
<evidence type="ECO:0000256" key="4">
    <source>
        <dbReference type="ARBA" id="ARBA00022827"/>
    </source>
</evidence>
<evidence type="ECO:0000313" key="10">
    <source>
        <dbReference type="Proteomes" id="UP000266841"/>
    </source>
</evidence>
<organism evidence="9 10">
    <name type="scientific">Thalassiosira oceanica</name>
    <name type="common">Marine diatom</name>
    <dbReference type="NCBI Taxonomy" id="159749"/>
    <lineage>
        <taxon>Eukaryota</taxon>
        <taxon>Sar</taxon>
        <taxon>Stramenopiles</taxon>
        <taxon>Ochrophyta</taxon>
        <taxon>Bacillariophyta</taxon>
        <taxon>Coscinodiscophyceae</taxon>
        <taxon>Thalassiosirophycidae</taxon>
        <taxon>Thalassiosirales</taxon>
        <taxon>Thalassiosiraceae</taxon>
        <taxon>Thalassiosira</taxon>
    </lineage>
</organism>
<evidence type="ECO:0000256" key="2">
    <source>
        <dbReference type="ARBA" id="ARBA00009347"/>
    </source>
</evidence>
<dbReference type="EMBL" id="AGNL01047447">
    <property type="protein sequence ID" value="EJK46945.1"/>
    <property type="molecule type" value="Genomic_DNA"/>
</dbReference>
<dbReference type="Proteomes" id="UP000266841">
    <property type="component" value="Unassembled WGS sequence"/>
</dbReference>
<gene>
    <name evidence="9" type="ORF">THAOC_34367</name>
</gene>
<evidence type="ECO:0000259" key="7">
    <source>
        <dbReference type="Pfam" id="PF00441"/>
    </source>
</evidence>
<dbReference type="SUPFAM" id="SSF47203">
    <property type="entry name" value="Acyl-CoA dehydrogenase C-terminal domain-like"/>
    <property type="match status" value="1"/>
</dbReference>
<dbReference type="SUPFAM" id="SSF56645">
    <property type="entry name" value="Acyl-CoA dehydrogenase NM domain-like"/>
    <property type="match status" value="1"/>
</dbReference>
<feature type="domain" description="Acyl-CoA oxidase/dehydrogenase middle" evidence="8">
    <location>
        <begin position="159"/>
        <end position="274"/>
    </location>
</feature>
<comment type="cofactor">
    <cofactor evidence="1 6">
        <name>FAD</name>
        <dbReference type="ChEBI" id="CHEBI:57692"/>
    </cofactor>
</comment>
<dbReference type="InterPro" id="IPR036250">
    <property type="entry name" value="AcylCo_DH-like_C"/>
</dbReference>
<proteinExistence type="inferred from homology"/>
<dbReference type="InterPro" id="IPR009100">
    <property type="entry name" value="AcylCoA_DH/oxidase_NM_dom_sf"/>
</dbReference>
<dbReference type="InterPro" id="IPR006091">
    <property type="entry name" value="Acyl-CoA_Oxase/DH_mid-dom"/>
</dbReference>
<dbReference type="OrthoDB" id="434771at2759"/>
<dbReference type="GO" id="GO:0005737">
    <property type="term" value="C:cytoplasm"/>
    <property type="evidence" value="ECO:0007669"/>
    <property type="project" value="TreeGrafter"/>
</dbReference>
<protein>
    <recommendedName>
        <fullName evidence="11">Acyl-CoA dehydrogenase</fullName>
    </recommendedName>
</protein>
<evidence type="ECO:0000256" key="3">
    <source>
        <dbReference type="ARBA" id="ARBA00022630"/>
    </source>
</evidence>
<reference evidence="9 10" key="1">
    <citation type="journal article" date="2012" name="Genome Biol.">
        <title>Genome and low-iron response of an oceanic diatom adapted to chronic iron limitation.</title>
        <authorList>
            <person name="Lommer M."/>
            <person name="Specht M."/>
            <person name="Roy A.S."/>
            <person name="Kraemer L."/>
            <person name="Andreson R."/>
            <person name="Gutowska M.A."/>
            <person name="Wolf J."/>
            <person name="Bergner S.V."/>
            <person name="Schilhabel M.B."/>
            <person name="Klostermeier U.C."/>
            <person name="Beiko R.G."/>
            <person name="Rosenstiel P."/>
            <person name="Hippler M."/>
            <person name="Laroche J."/>
        </authorList>
    </citation>
    <scope>NUCLEOTIDE SEQUENCE [LARGE SCALE GENOMIC DNA]</scope>
    <source>
        <strain evidence="9 10">CCMP1005</strain>
    </source>
</reference>
<dbReference type="InterPro" id="IPR050741">
    <property type="entry name" value="Acyl-CoA_dehydrogenase"/>
</dbReference>
<keyword evidence="4 6" id="KW-0274">FAD</keyword>
<comment type="similarity">
    <text evidence="2 6">Belongs to the acyl-CoA dehydrogenase family.</text>
</comment>
<dbReference type="Pfam" id="PF02770">
    <property type="entry name" value="Acyl-CoA_dh_M"/>
    <property type="match status" value="1"/>
</dbReference>
<sequence length="449" mass="49728">MSLQALSPKASALKERLERFVEEKCIPAEAEYDEHISKFSGSQRWTEQAVPPIIEKLKAEAKSLGFWNMFLPHPLPDHLLTSSDDNGDTTTRVSPSFYMTNREYGVLAEVTGRSALAPEACNCNAPDTGNMEVLLKCGTKEQQRKFLKPLLRGEIRSTFLMTEPDVASSDARNLETRLTKVVGKDGSVKYILNGKKWWSTGAMDPRCKVALVVAKMDFSHPSCTPPPIDEKSKRGQQTIVIVPMPHPGLKCVRPLTVFGYDDAPHGHAEVHLENIELDEGSVVLGEGKGFEISQTRLGPGRIHHCMRAIGLAARCYELMLERTFQRKTFGKHLHQHGSVRDLISDSKSDLESARLLTLACAEEIDRLGAKNARDKIAMIKVVVPQLTARVVDRSVQVFGGAGVSQDYPLAKALVGLRTLRIADGPDAVHKQTLALIELKKAKKRMHSRI</sequence>
<dbReference type="GO" id="GO:0033539">
    <property type="term" value="P:fatty acid beta-oxidation using acyl-CoA dehydrogenase"/>
    <property type="evidence" value="ECO:0007669"/>
    <property type="project" value="TreeGrafter"/>
</dbReference>
<dbReference type="GO" id="GO:0050660">
    <property type="term" value="F:flavin adenine dinucleotide binding"/>
    <property type="evidence" value="ECO:0007669"/>
    <property type="project" value="InterPro"/>
</dbReference>
<dbReference type="AlphaFoldDB" id="K0R3L4"/>
<evidence type="ECO:0008006" key="11">
    <source>
        <dbReference type="Google" id="ProtNLM"/>
    </source>
</evidence>
<dbReference type="InterPro" id="IPR046373">
    <property type="entry name" value="Acyl-CoA_Oxase/DH_mid-dom_sf"/>
</dbReference>
<dbReference type="OMA" id="LAYMYAM"/>
<dbReference type="Pfam" id="PF00441">
    <property type="entry name" value="Acyl-CoA_dh_1"/>
    <property type="match status" value="1"/>
</dbReference>
<keyword evidence="5 6" id="KW-0560">Oxidoreductase</keyword>
<accession>K0R3L4</accession>
<evidence type="ECO:0000256" key="6">
    <source>
        <dbReference type="RuleBase" id="RU362125"/>
    </source>
</evidence>